<keyword evidence="3" id="KW-1003">Cell membrane</keyword>
<feature type="compositionally biased region" description="Basic and acidic residues" evidence="8">
    <location>
        <begin position="559"/>
        <end position="575"/>
    </location>
</feature>
<feature type="transmembrane region" description="Helical" evidence="9">
    <location>
        <begin position="1131"/>
        <end position="1153"/>
    </location>
</feature>
<dbReference type="RefSeq" id="WP_212572767.1">
    <property type="nucleotide sequence ID" value="NZ_CP073084.1"/>
</dbReference>
<evidence type="ECO:0000313" key="10">
    <source>
        <dbReference type="EMBL" id="QUE55211.1"/>
    </source>
</evidence>
<dbReference type="NCBIfam" id="TIGR03929">
    <property type="entry name" value="T7_esaA_Nterm"/>
    <property type="match status" value="1"/>
</dbReference>
<evidence type="ECO:0000256" key="6">
    <source>
        <dbReference type="ARBA" id="ARBA00023136"/>
    </source>
</evidence>
<keyword evidence="11" id="KW-1185">Reference proteome</keyword>
<comment type="similarity">
    <text evidence="2">Belongs to the EsaA family.</text>
</comment>
<protein>
    <submittedName>
        <fullName evidence="10">Type VII secretion protein EsaA</fullName>
    </submittedName>
</protein>
<feature type="transmembrane region" description="Helical" evidence="9">
    <location>
        <begin position="975"/>
        <end position="994"/>
    </location>
</feature>
<keyword evidence="7" id="KW-0175">Coiled coil</keyword>
<name>A0ABX7YN00_9STRE</name>
<comment type="subcellular location">
    <subcellularLocation>
        <location evidence="1">Cell membrane</location>
        <topology evidence="1">Multi-pass membrane protein</topology>
    </subcellularLocation>
</comment>
<gene>
    <name evidence="10" type="primary">esaA</name>
    <name evidence="10" type="ORF">INT76_04880</name>
</gene>
<evidence type="ECO:0000256" key="4">
    <source>
        <dbReference type="ARBA" id="ARBA00022692"/>
    </source>
</evidence>
<feature type="region of interest" description="Disordered" evidence="8">
    <location>
        <begin position="559"/>
        <end position="606"/>
    </location>
</feature>
<keyword evidence="5 9" id="KW-1133">Transmembrane helix</keyword>
<feature type="coiled-coil region" evidence="7">
    <location>
        <begin position="266"/>
        <end position="297"/>
    </location>
</feature>
<evidence type="ECO:0000256" key="1">
    <source>
        <dbReference type="ARBA" id="ARBA00004651"/>
    </source>
</evidence>
<keyword evidence="6 9" id="KW-0472">Membrane</keyword>
<evidence type="ECO:0000313" key="11">
    <source>
        <dbReference type="Proteomes" id="UP000677616"/>
    </source>
</evidence>
<evidence type="ECO:0000256" key="2">
    <source>
        <dbReference type="ARBA" id="ARBA00008338"/>
    </source>
</evidence>
<feature type="transmembrane region" description="Helical" evidence="9">
    <location>
        <begin position="1077"/>
        <end position="1096"/>
    </location>
</feature>
<sequence>MKEKFRKYLPIGLLSLALLFTASFLVYIAFMDDNLYQTTETTSSRIRYVLVNEDEGAVFQGKPYQLGADFVTMINQDSDNSWETASRAVAQNGINSDQYDVAIIIPKNFSTDLLSLESIDPNKATLEYVVREGQNEAANHQIQNQANEILALFNQRVIQMYFSSILGNLTNAQNTVSKIVRNETVHTSTLISQIQNPLSSFPSSFESIYTLSNQLKAQNDLFNSQQDGFIKATQDMLTANTSSLSSANDAVLSNKELLDKLLTESNNNFQISLKQFEAQLENQAQQLEQQWKNDKEHYALYQELVTRQLEKYYNVALNEDTSVTTNFVSFLVAYKAYQNKIASERAGIEEAIANLENEKAELQKTLDGLAENYYGNLSIDGEKITDPTKITDKEIQKKIVAAVLKREHSELKKYTDLIDSYVGSVSVQNLDTILSTLESRKLIDADSIDRYREQLKIVGAYSAQGGSSNAPIFTEPTEVDRVANFVQHTSMNVELNEGVHHLVFTTSNSDVSMSVDASAIQSQLDGQLDGTGYTAVVTTTDNEIILTVTYDEKNVKITETEETKTVPSEQEKPAEESTTSVTETTEDASPALTSPSTSSPTVGTPASTTITTKVITKETAPKQISFTVPVTYHWSVTGEQVYNQATISWNLQERVVSENKLVFYDGSMEEIANQLGTIIESFTSLERASQAIAVLYGDPDKLTVTDVASELSQGTSLDELSERSMMDSYYQIPAEKIPDEFVVSYWSAISTLYTDTHAQLDKLQTRLGTNKIEEVDSEGTVTSKINTDVKTLYGLRNSMVLPDELENSVRELFKWYHNANEEIKNAWQDSGKLTSKSIRTEENGEPAATDTRAVNQQLESIVTDLNNLSTSSKELSTTIINSAAKVEDITPAIEELTQTTNSVQRSAQSILTELNQTISATSETLVENQAYSENFSTVMANAKIGGTDNPEVFNFLSAPIVMEGTQASIAVKSLLPYYMTLVGSMIALMTSFLLSKVMKDRQAKVEESFITPNILWLNVPNVTKIGLLSVLMSIVFAATTTMFAKVPNDGLWFMYTFLFIFASINLLTLGLRWFKQYTYYVIVLVFGLYLVLTPILGVSTKTGSFVASIYRLSPLQNIETGYSMIIAGNSIGALSMLSLLLLGGVGLGLHFIIKNRQEVTE</sequence>
<evidence type="ECO:0000256" key="8">
    <source>
        <dbReference type="SAM" id="MobiDB-lite"/>
    </source>
</evidence>
<keyword evidence="4 9" id="KW-0812">Transmembrane</keyword>
<feature type="coiled-coil region" evidence="7">
    <location>
        <begin position="338"/>
        <end position="372"/>
    </location>
</feature>
<accession>A0ABX7YN00</accession>
<proteinExistence type="inferred from homology"/>
<evidence type="ECO:0000256" key="5">
    <source>
        <dbReference type="ARBA" id="ARBA00022989"/>
    </source>
</evidence>
<feature type="transmembrane region" description="Helical" evidence="9">
    <location>
        <begin position="1025"/>
        <end position="1044"/>
    </location>
</feature>
<dbReference type="Proteomes" id="UP000677616">
    <property type="component" value="Chromosome"/>
</dbReference>
<feature type="compositionally biased region" description="Low complexity" evidence="8">
    <location>
        <begin position="576"/>
        <end position="606"/>
    </location>
</feature>
<dbReference type="EMBL" id="CP073084">
    <property type="protein sequence ID" value="QUE55211.1"/>
    <property type="molecule type" value="Genomic_DNA"/>
</dbReference>
<feature type="transmembrane region" description="Helical" evidence="9">
    <location>
        <begin position="1050"/>
        <end position="1070"/>
    </location>
</feature>
<dbReference type="Gene3D" id="3.40.1710.10">
    <property type="entry name" value="abc type-2 transporter like domain"/>
    <property type="match status" value="1"/>
</dbReference>
<dbReference type="InterPro" id="IPR023838">
    <property type="entry name" value="T7SS_EsaA"/>
</dbReference>
<evidence type="ECO:0000256" key="9">
    <source>
        <dbReference type="SAM" id="Phobius"/>
    </source>
</evidence>
<reference evidence="10 11" key="1">
    <citation type="submission" date="2021-04" db="EMBL/GenBank/DDBJ databases">
        <title>Complete genome sequence of a novel Streptococcus species.</title>
        <authorList>
            <person name="Teng J.L.L."/>
        </authorList>
    </citation>
    <scope>NUCLEOTIDE SEQUENCE [LARGE SCALE GENOMIC DNA]</scope>
    <source>
        <strain evidence="10 11">HKU75</strain>
    </source>
</reference>
<evidence type="ECO:0000256" key="3">
    <source>
        <dbReference type="ARBA" id="ARBA00022475"/>
    </source>
</evidence>
<organism evidence="10 11">
    <name type="scientific">Streptococcus oriscaviae</name>
    <dbReference type="NCBI Taxonomy" id="2781599"/>
    <lineage>
        <taxon>Bacteria</taxon>
        <taxon>Bacillati</taxon>
        <taxon>Bacillota</taxon>
        <taxon>Bacilli</taxon>
        <taxon>Lactobacillales</taxon>
        <taxon>Streptococcaceae</taxon>
        <taxon>Streptococcus</taxon>
    </lineage>
</organism>
<evidence type="ECO:0000256" key="7">
    <source>
        <dbReference type="SAM" id="Coils"/>
    </source>
</evidence>